<dbReference type="Gene3D" id="2.60.120.10">
    <property type="entry name" value="Jelly Rolls"/>
    <property type="match status" value="1"/>
</dbReference>
<dbReference type="InterPro" id="IPR014710">
    <property type="entry name" value="RmlC-like_jellyroll"/>
</dbReference>
<evidence type="ECO:0000259" key="3">
    <source>
        <dbReference type="PROSITE" id="PS50887"/>
    </source>
</evidence>
<dbReference type="CDD" id="cd00038">
    <property type="entry name" value="CAP_ED"/>
    <property type="match status" value="1"/>
</dbReference>
<keyword evidence="5" id="KW-1185">Reference proteome</keyword>
<feature type="domain" description="GGDEF" evidence="3">
    <location>
        <begin position="179"/>
        <end position="311"/>
    </location>
</feature>
<dbReference type="SUPFAM" id="SSF55073">
    <property type="entry name" value="Nucleotide cyclase"/>
    <property type="match status" value="1"/>
</dbReference>
<dbReference type="Gene3D" id="3.30.70.270">
    <property type="match status" value="1"/>
</dbReference>
<dbReference type="PROSITE" id="PS50887">
    <property type="entry name" value="GGDEF"/>
    <property type="match status" value="1"/>
</dbReference>
<dbReference type="InterPro" id="IPR000595">
    <property type="entry name" value="cNMP-bd_dom"/>
</dbReference>
<dbReference type="PANTHER" id="PTHR45138:SF24">
    <property type="entry name" value="DIGUANYLATE CYCLASE DGCC-RELATED"/>
    <property type="match status" value="1"/>
</dbReference>
<dbReference type="InterPro" id="IPR043128">
    <property type="entry name" value="Rev_trsase/Diguanyl_cyclase"/>
</dbReference>
<dbReference type="CDD" id="cd01949">
    <property type="entry name" value="GGDEF"/>
    <property type="match status" value="1"/>
</dbReference>
<dbReference type="SMART" id="SM00100">
    <property type="entry name" value="cNMP"/>
    <property type="match status" value="1"/>
</dbReference>
<evidence type="ECO:0000313" key="4">
    <source>
        <dbReference type="EMBL" id="GAB0055974.1"/>
    </source>
</evidence>
<dbReference type="RefSeq" id="WP_420903685.1">
    <property type="nucleotide sequence ID" value="NZ_BAAFGK010000001.1"/>
</dbReference>
<dbReference type="InterPro" id="IPR018490">
    <property type="entry name" value="cNMP-bd_dom_sf"/>
</dbReference>
<evidence type="ECO:0000256" key="1">
    <source>
        <dbReference type="ARBA" id="ARBA00012528"/>
    </source>
</evidence>
<dbReference type="Pfam" id="PF00027">
    <property type="entry name" value="cNMP_binding"/>
    <property type="match status" value="1"/>
</dbReference>
<sequence length="311" mass="34458">MLADLLSHSKLFRDVPAELYLDELEECPIREIDAGAVLISPGNTNRCIQLILSGSLSIHLEQSDSPPVSQVGPGDIVGEISLITHSISSAWVVAITPCRLLQIDESRLWRLIDHAPLIARNLLMILTGWIRSVNDHVREQRRQIDTLQDVVRLDGLTGLSNRRWFDASLSRLLSRPLHHPVTLVMMDIDHFKRFNDTQGHLNGDQALRALADLLKATIRLNDVAARYGGEEFALILPETPMAAAVGVAERLRQAAEAMPIRSLEQEPLPFITLSLGIATSAPGDTPEMLIQTADTRLYQAKREGRNRVCAG</sequence>
<dbReference type="PANTHER" id="PTHR45138">
    <property type="entry name" value="REGULATORY COMPONENTS OF SENSORY TRANSDUCTION SYSTEM"/>
    <property type="match status" value="1"/>
</dbReference>
<dbReference type="NCBIfam" id="TIGR00254">
    <property type="entry name" value="GGDEF"/>
    <property type="match status" value="1"/>
</dbReference>
<protein>
    <recommendedName>
        <fullName evidence="1">diguanylate cyclase</fullName>
        <ecNumber evidence="1">2.7.7.65</ecNumber>
    </recommendedName>
</protein>
<dbReference type="InterPro" id="IPR050469">
    <property type="entry name" value="Diguanylate_Cyclase"/>
</dbReference>
<gene>
    <name evidence="4" type="ORF">SIID45300_00273</name>
</gene>
<dbReference type="InterPro" id="IPR000160">
    <property type="entry name" value="GGDEF_dom"/>
</dbReference>
<comment type="caution">
    <text evidence="4">The sequence shown here is derived from an EMBL/GenBank/DDBJ whole genome shotgun (WGS) entry which is preliminary data.</text>
</comment>
<reference evidence="4 5" key="1">
    <citation type="submission" date="2024-09" db="EMBL/GenBank/DDBJ databases">
        <title>Draft genome sequence of Candidatus Magnetaquicoccaceae bacterium FCR-1.</title>
        <authorList>
            <person name="Shimoshige H."/>
            <person name="Shimamura S."/>
            <person name="Taoka A."/>
            <person name="Kobayashi H."/>
            <person name="Maekawa T."/>
        </authorList>
    </citation>
    <scope>NUCLEOTIDE SEQUENCE [LARGE SCALE GENOMIC DNA]</scope>
    <source>
        <strain evidence="4 5">FCR-1</strain>
    </source>
</reference>
<proteinExistence type="predicted"/>
<organism evidence="4 5">
    <name type="scientific">Candidatus Magnetaquiglobus chichijimensis</name>
    <dbReference type="NCBI Taxonomy" id="3141448"/>
    <lineage>
        <taxon>Bacteria</taxon>
        <taxon>Pseudomonadati</taxon>
        <taxon>Pseudomonadota</taxon>
        <taxon>Magnetococcia</taxon>
        <taxon>Magnetococcales</taxon>
        <taxon>Candidatus Magnetaquicoccaceae</taxon>
        <taxon>Candidatus Magnetaquiglobus</taxon>
    </lineage>
</organism>
<dbReference type="EC" id="2.7.7.65" evidence="1"/>
<dbReference type="Pfam" id="PF00990">
    <property type="entry name" value="GGDEF"/>
    <property type="match status" value="1"/>
</dbReference>
<name>A0ABQ0C502_9PROT</name>
<evidence type="ECO:0000313" key="5">
    <source>
        <dbReference type="Proteomes" id="UP001628193"/>
    </source>
</evidence>
<evidence type="ECO:0000259" key="2">
    <source>
        <dbReference type="PROSITE" id="PS50042"/>
    </source>
</evidence>
<dbReference type="PROSITE" id="PS50042">
    <property type="entry name" value="CNMP_BINDING_3"/>
    <property type="match status" value="1"/>
</dbReference>
<feature type="domain" description="Cyclic nucleotide-binding" evidence="2">
    <location>
        <begin position="11"/>
        <end position="112"/>
    </location>
</feature>
<dbReference type="InterPro" id="IPR029787">
    <property type="entry name" value="Nucleotide_cyclase"/>
</dbReference>
<dbReference type="EMBL" id="BAAFGK010000001">
    <property type="protein sequence ID" value="GAB0055974.1"/>
    <property type="molecule type" value="Genomic_DNA"/>
</dbReference>
<accession>A0ABQ0C502</accession>
<dbReference type="Proteomes" id="UP001628193">
    <property type="component" value="Unassembled WGS sequence"/>
</dbReference>
<dbReference type="SUPFAM" id="SSF51206">
    <property type="entry name" value="cAMP-binding domain-like"/>
    <property type="match status" value="1"/>
</dbReference>
<dbReference type="SMART" id="SM00267">
    <property type="entry name" value="GGDEF"/>
    <property type="match status" value="1"/>
</dbReference>